<organism evidence="1 2">
    <name type="scientific">Methanosarcina mazei Tuc01</name>
    <dbReference type="NCBI Taxonomy" id="1236903"/>
    <lineage>
        <taxon>Archaea</taxon>
        <taxon>Methanobacteriati</taxon>
        <taxon>Methanobacteriota</taxon>
        <taxon>Stenosarchaea group</taxon>
        <taxon>Methanomicrobia</taxon>
        <taxon>Methanosarcinales</taxon>
        <taxon>Methanosarcinaceae</taxon>
        <taxon>Methanosarcina</taxon>
    </lineage>
</organism>
<name>M1QF74_METMZ</name>
<dbReference type="AlphaFoldDB" id="M1QF74"/>
<dbReference type="Proteomes" id="UP000011718">
    <property type="component" value="Chromosome"/>
</dbReference>
<dbReference type="KEGG" id="mmaz:MmTuc01_0196"/>
<accession>M1QF74</accession>
<dbReference type="HOGENOM" id="CLU_3021000_0_0_2"/>
<evidence type="ECO:0000313" key="2">
    <source>
        <dbReference type="Proteomes" id="UP000011718"/>
    </source>
</evidence>
<dbReference type="EMBL" id="CP004144">
    <property type="protein sequence ID" value="AGF95649.1"/>
    <property type="molecule type" value="Genomic_DNA"/>
</dbReference>
<evidence type="ECO:0000313" key="1">
    <source>
        <dbReference type="EMBL" id="AGF95649.1"/>
    </source>
</evidence>
<reference evidence="1 2" key="1">
    <citation type="journal article" date="2013" name="Genome Announc.">
        <title>Complete Genome of a Methanosarcina mazei Strain Isolated from Sediment Samples from an Amazonian Flooded Area.</title>
        <authorList>
            <person name="Assis das Gracas D."/>
            <person name="Thiago Juca Ramos R."/>
            <person name="Vieira Araujo A.C."/>
            <person name="Zahlouth R."/>
            <person name="Ribeiro Carneiro A."/>
            <person name="Souza Lopes T."/>
            <person name="Azevedo Barauna R."/>
            <person name="Azevedo V."/>
            <person name="Cruz Schneider M.P."/>
            <person name="Pellizari V.H."/>
            <person name="Silva A."/>
        </authorList>
    </citation>
    <scope>NUCLEOTIDE SEQUENCE [LARGE SCALE GENOMIC DNA]</scope>
    <source>
        <strain evidence="1 2">Tuc01</strain>
    </source>
</reference>
<proteinExistence type="predicted"/>
<protein>
    <submittedName>
        <fullName evidence="1">Uncharacterized protein</fullName>
    </submittedName>
</protein>
<gene>
    <name evidence="1" type="ORF">MmTuc01_0196</name>
</gene>
<sequence>MDEVDYETFMKRQYKKLEEKGSPYLWIKSDGFKVRLHSAGVKPHLDPDRIRKKYN</sequence>
<dbReference type="BioCyc" id="MMAZ1236903:G139K-195-MONOMER"/>